<accession>A0A226EKF4</accession>
<dbReference type="GO" id="GO:0019773">
    <property type="term" value="C:proteasome core complex, alpha-subunit complex"/>
    <property type="evidence" value="ECO:0007669"/>
    <property type="project" value="UniProtKB-UniRule"/>
</dbReference>
<evidence type="ECO:0000256" key="2">
    <source>
        <dbReference type="ARBA" id="ARBA00022490"/>
    </source>
</evidence>
<dbReference type="PROSITE" id="PS00388">
    <property type="entry name" value="PROTEASOME_ALPHA_1"/>
    <property type="match status" value="1"/>
</dbReference>
<gene>
    <name evidence="8" type="ORF">Fcan01_07575</name>
</gene>
<evidence type="ECO:0000313" key="8">
    <source>
        <dbReference type="EMBL" id="OXA58122.1"/>
    </source>
</evidence>
<proteinExistence type="inferred from homology"/>
<dbReference type="GO" id="GO:0005634">
    <property type="term" value="C:nucleus"/>
    <property type="evidence" value="ECO:0007669"/>
    <property type="project" value="UniProtKB-SubCell"/>
</dbReference>
<protein>
    <recommendedName>
        <fullName evidence="6">Proteasome subunit alpha type</fullName>
    </recommendedName>
</protein>
<dbReference type="Pfam" id="PF00227">
    <property type="entry name" value="Proteasome"/>
    <property type="match status" value="1"/>
</dbReference>
<dbReference type="CDD" id="cd03750">
    <property type="entry name" value="proteasome_alpha_type_2"/>
    <property type="match status" value="1"/>
</dbReference>
<keyword evidence="4 6" id="KW-0539">Nucleus</keyword>
<dbReference type="FunFam" id="3.60.20.10:FF:000012">
    <property type="entry name" value="Proteasome subunit alpha type"/>
    <property type="match status" value="1"/>
</dbReference>
<dbReference type="PROSITE" id="PS51475">
    <property type="entry name" value="PROTEASOME_ALPHA_2"/>
    <property type="match status" value="1"/>
</dbReference>
<evidence type="ECO:0000313" key="9">
    <source>
        <dbReference type="Proteomes" id="UP000198287"/>
    </source>
</evidence>
<name>A0A226EKF4_FOLCA</name>
<comment type="subcellular location">
    <subcellularLocation>
        <location evidence="6">Cytoplasm</location>
    </subcellularLocation>
    <subcellularLocation>
        <location evidence="6">Nucleus</location>
    </subcellularLocation>
</comment>
<keyword evidence="9" id="KW-1185">Reference proteome</keyword>
<comment type="function">
    <text evidence="1">The proteasome is a multicatalytic proteinase complex which is characterized by its ability to cleave peptides with Arg, Phe, Tyr, Leu, and Glu adjacent to the leaving group at neutral or slightly basic pH. The proteasome has an ATP-dependent proteolytic activity.</text>
</comment>
<dbReference type="STRING" id="158441.A0A226EKF4"/>
<dbReference type="InterPro" id="IPR023332">
    <property type="entry name" value="Proteasome_alpha-type"/>
</dbReference>
<keyword evidence="3 5" id="KW-0647">Proteasome</keyword>
<dbReference type="Gene3D" id="3.60.20.10">
    <property type="entry name" value="Glutamine Phosphoribosylpyrophosphate, subunit 1, domain 1"/>
    <property type="match status" value="1"/>
</dbReference>
<dbReference type="InterPro" id="IPR001353">
    <property type="entry name" value="Proteasome_sua/b"/>
</dbReference>
<evidence type="ECO:0000256" key="3">
    <source>
        <dbReference type="ARBA" id="ARBA00022942"/>
    </source>
</evidence>
<dbReference type="SUPFAM" id="SSF56235">
    <property type="entry name" value="N-terminal nucleophile aminohydrolases (Ntn hydrolases)"/>
    <property type="match status" value="1"/>
</dbReference>
<dbReference type="Pfam" id="PF10584">
    <property type="entry name" value="Proteasome_A_N"/>
    <property type="match status" value="1"/>
</dbReference>
<dbReference type="InterPro" id="IPR029055">
    <property type="entry name" value="Ntn_hydrolases_N"/>
</dbReference>
<dbReference type="PANTHER" id="PTHR11599">
    <property type="entry name" value="PROTEASOME SUBUNIT ALPHA/BETA"/>
    <property type="match status" value="1"/>
</dbReference>
<evidence type="ECO:0000256" key="6">
    <source>
        <dbReference type="RuleBase" id="RU000551"/>
    </source>
</evidence>
<evidence type="ECO:0000259" key="7">
    <source>
        <dbReference type="PROSITE" id="PS00388"/>
    </source>
</evidence>
<sequence length="236" mass="25890">MAGTSERYSFSLTTFSPSGKLVQIEYALAAVASGAPTVGIKATNGVVLATEKKHKSMLYDGTSVWKIETINEYIGMCYSGMGPDYRLLVKSARKAAQAYKMAYGERIPTVQLVQRVAAVMQEYTQSGGVRPFGVSLLICGWDDGKPYLVQCDPSGAYFPWKATAMGKNFISGKTFLEKRYKNDIELEDAIHTAILALKESFEGQMTAENIEIGIVTKDGGFRRLSTGEVKDYLDNL</sequence>
<organism evidence="8 9">
    <name type="scientific">Folsomia candida</name>
    <name type="common">Springtail</name>
    <dbReference type="NCBI Taxonomy" id="158441"/>
    <lineage>
        <taxon>Eukaryota</taxon>
        <taxon>Metazoa</taxon>
        <taxon>Ecdysozoa</taxon>
        <taxon>Arthropoda</taxon>
        <taxon>Hexapoda</taxon>
        <taxon>Collembola</taxon>
        <taxon>Entomobryomorpha</taxon>
        <taxon>Isotomoidea</taxon>
        <taxon>Isotomidae</taxon>
        <taxon>Proisotominae</taxon>
        <taxon>Folsomia</taxon>
    </lineage>
</organism>
<evidence type="ECO:0000256" key="1">
    <source>
        <dbReference type="ARBA" id="ARBA00002000"/>
    </source>
</evidence>
<dbReference type="EMBL" id="LNIX01000003">
    <property type="protein sequence ID" value="OXA58122.1"/>
    <property type="molecule type" value="Genomic_DNA"/>
</dbReference>
<comment type="caution">
    <text evidence="8">The sequence shown here is derived from an EMBL/GenBank/DDBJ whole genome shotgun (WGS) entry which is preliminary data.</text>
</comment>
<dbReference type="NCBIfam" id="NF003075">
    <property type="entry name" value="PRK03996.1"/>
    <property type="match status" value="1"/>
</dbReference>
<reference evidence="8 9" key="1">
    <citation type="submission" date="2015-12" db="EMBL/GenBank/DDBJ databases">
        <title>The genome of Folsomia candida.</title>
        <authorList>
            <person name="Faddeeva A."/>
            <person name="Derks M.F."/>
            <person name="Anvar Y."/>
            <person name="Smit S."/>
            <person name="Van Straalen N."/>
            <person name="Roelofs D."/>
        </authorList>
    </citation>
    <scope>NUCLEOTIDE SEQUENCE [LARGE SCALE GENOMIC DNA]</scope>
    <source>
        <strain evidence="8 9">VU population</strain>
        <tissue evidence="8">Whole body</tissue>
    </source>
</reference>
<keyword evidence="2 6" id="KW-0963">Cytoplasm</keyword>
<feature type="domain" description="Proteasome alpha-type subunits" evidence="7">
    <location>
        <begin position="8"/>
        <end position="30"/>
    </location>
</feature>
<dbReference type="GO" id="GO:0006511">
    <property type="term" value="P:ubiquitin-dependent protein catabolic process"/>
    <property type="evidence" value="ECO:0007669"/>
    <property type="project" value="InterPro"/>
</dbReference>
<evidence type="ECO:0000256" key="4">
    <source>
        <dbReference type="ARBA" id="ARBA00023242"/>
    </source>
</evidence>
<dbReference type="AlphaFoldDB" id="A0A226EKF4"/>
<dbReference type="InterPro" id="IPR050115">
    <property type="entry name" value="Proteasome_alpha"/>
</dbReference>
<dbReference type="InterPro" id="IPR000426">
    <property type="entry name" value="Proteasome_asu_N"/>
</dbReference>
<dbReference type="OrthoDB" id="431557at2759"/>
<comment type="similarity">
    <text evidence="5 6">Belongs to the peptidase T1A family.</text>
</comment>
<evidence type="ECO:0000256" key="5">
    <source>
        <dbReference type="PROSITE-ProRule" id="PRU00808"/>
    </source>
</evidence>
<dbReference type="GO" id="GO:0005737">
    <property type="term" value="C:cytoplasm"/>
    <property type="evidence" value="ECO:0007669"/>
    <property type="project" value="UniProtKB-SubCell"/>
</dbReference>
<dbReference type="Proteomes" id="UP000198287">
    <property type="component" value="Unassembled WGS sequence"/>
</dbReference>
<dbReference type="SMART" id="SM00948">
    <property type="entry name" value="Proteasome_A_N"/>
    <property type="match status" value="1"/>
</dbReference>
<comment type="subunit">
    <text evidence="6">The 20S proteasome core is composed of 28 subunits that are arranged in four stacked rings, resulting in a barrel-shaped structure. The two end rings are each formed by seven alpha subunits, and the two central rings are each formed by seven beta subunits.</text>
</comment>
<dbReference type="OMA" id="ATCIGKD"/>